<dbReference type="EMBL" id="CASHSV030000109">
    <property type="protein sequence ID" value="CAJ2650745.1"/>
    <property type="molecule type" value="Genomic_DNA"/>
</dbReference>
<sequence length="357" mass="40140">MVAMTSESTDNFYSSGPSHLTYVNWDNEYHRKSVASSLVNGVYVLENYRQKQRKGPDSLACKWWEFFHFKLLDTLIDDVDSSIFGAIYEFKPQPSMCNNKSPRYVIAFRGTTIKPESFLRDMELDLKILRHGLHRTSRAKIATEAVRKTVLDRVGGNGSNIWLAGHSLGSCIALHAGKIMAKSGIFIESFLFNPPFASAPIERIKSNKTKHSLRIAGSVLTAGLAIAMNSDKKSSSYDAFAALSAWIPCLFVNPSDYICSEYVGYFEHRRTMEEIGACSIEKIATQNSVGSLIISAFGKESEPVYLIPSAILTVNLTPPPQSIMEAHWIHQCLEAHGIHQWWKPDLHLESKLHKYKY</sequence>
<keyword evidence="2" id="KW-1185">Reference proteome</keyword>
<protein>
    <submittedName>
        <fullName evidence="1">Uncharacterized protein</fullName>
    </submittedName>
</protein>
<gene>
    <name evidence="1" type="ORF">MILVUS5_LOCUS18501</name>
</gene>
<proteinExistence type="predicted"/>
<organism evidence="1 2">
    <name type="scientific">Trifolium pratense</name>
    <name type="common">Red clover</name>
    <dbReference type="NCBI Taxonomy" id="57577"/>
    <lineage>
        <taxon>Eukaryota</taxon>
        <taxon>Viridiplantae</taxon>
        <taxon>Streptophyta</taxon>
        <taxon>Embryophyta</taxon>
        <taxon>Tracheophyta</taxon>
        <taxon>Spermatophyta</taxon>
        <taxon>Magnoliopsida</taxon>
        <taxon>eudicotyledons</taxon>
        <taxon>Gunneridae</taxon>
        <taxon>Pentapetalae</taxon>
        <taxon>rosids</taxon>
        <taxon>fabids</taxon>
        <taxon>Fabales</taxon>
        <taxon>Fabaceae</taxon>
        <taxon>Papilionoideae</taxon>
        <taxon>50 kb inversion clade</taxon>
        <taxon>NPAAA clade</taxon>
        <taxon>Hologalegina</taxon>
        <taxon>IRL clade</taxon>
        <taxon>Trifolieae</taxon>
        <taxon>Trifolium</taxon>
    </lineage>
</organism>
<evidence type="ECO:0000313" key="1">
    <source>
        <dbReference type="EMBL" id="CAJ2650745.1"/>
    </source>
</evidence>
<dbReference type="Proteomes" id="UP001177021">
    <property type="component" value="Unassembled WGS sequence"/>
</dbReference>
<reference evidence="1" key="1">
    <citation type="submission" date="2023-10" db="EMBL/GenBank/DDBJ databases">
        <authorList>
            <person name="Rodriguez Cubillos JULIANA M."/>
            <person name="De Vega J."/>
        </authorList>
    </citation>
    <scope>NUCLEOTIDE SEQUENCE</scope>
</reference>
<comment type="caution">
    <text evidence="1">The sequence shown here is derived from an EMBL/GenBank/DDBJ whole genome shotgun (WGS) entry which is preliminary data.</text>
</comment>
<evidence type="ECO:0000313" key="2">
    <source>
        <dbReference type="Proteomes" id="UP001177021"/>
    </source>
</evidence>
<accession>A0ACB0K063</accession>
<name>A0ACB0K063_TRIPR</name>